<dbReference type="Proteomes" id="UP000316781">
    <property type="component" value="Unassembled WGS sequence"/>
</dbReference>
<sequence>MGSLGASLLVAATTSICDARADSRPASNICEREMIRASNENAVPLAVLYAVALTETGQKDGLNAFAMNVEGRAVFSADFREAMMRFLAARRLGAVLIDIGCMQVNHHYHGARFASVEAMFDPRANVDYAARFLRNLHKSEGSWTAAVARYHAGPKNASAQKSYVCAVIANMVASGFGAWTDASRDFCRPRRESASR</sequence>
<evidence type="ECO:0000313" key="3">
    <source>
        <dbReference type="EMBL" id="TRL36061.1"/>
    </source>
</evidence>
<dbReference type="Gene3D" id="1.10.530.10">
    <property type="match status" value="1"/>
</dbReference>
<gene>
    <name evidence="3" type="ORF">FM996_05950</name>
</gene>
<dbReference type="AlphaFoldDB" id="A0A549T2I3"/>
<evidence type="ECO:0000259" key="2">
    <source>
        <dbReference type="Pfam" id="PF01464"/>
    </source>
</evidence>
<name>A0A549T2I3_METSR</name>
<organism evidence="3 4">
    <name type="scientific">Methylosinus sporium</name>
    <dbReference type="NCBI Taxonomy" id="428"/>
    <lineage>
        <taxon>Bacteria</taxon>
        <taxon>Pseudomonadati</taxon>
        <taxon>Pseudomonadota</taxon>
        <taxon>Alphaproteobacteria</taxon>
        <taxon>Hyphomicrobiales</taxon>
        <taxon>Methylocystaceae</taxon>
        <taxon>Methylosinus</taxon>
    </lineage>
</organism>
<protein>
    <submittedName>
        <fullName evidence="3">Lytic transglycosylase domain-containing protein</fullName>
    </submittedName>
</protein>
<feature type="domain" description="Transglycosylase SLT" evidence="2">
    <location>
        <begin position="35"/>
        <end position="163"/>
    </location>
</feature>
<comment type="caution">
    <text evidence="3">The sequence shown here is derived from an EMBL/GenBank/DDBJ whole genome shotgun (WGS) entry which is preliminary data.</text>
</comment>
<dbReference type="SUPFAM" id="SSF53955">
    <property type="entry name" value="Lysozyme-like"/>
    <property type="match status" value="1"/>
</dbReference>
<reference evidence="3 4" key="1">
    <citation type="submission" date="2019-07" db="EMBL/GenBank/DDBJ databases">
        <title>Ln-dependent methylotrophs.</title>
        <authorList>
            <person name="Tani A."/>
        </authorList>
    </citation>
    <scope>NUCLEOTIDE SEQUENCE [LARGE SCALE GENOMIC DNA]</scope>
    <source>
        <strain evidence="3 4">SM89A</strain>
    </source>
</reference>
<accession>A0A549T2I3</accession>
<dbReference type="Pfam" id="PF01464">
    <property type="entry name" value="SLT"/>
    <property type="match status" value="1"/>
</dbReference>
<comment type="similarity">
    <text evidence="1">Belongs to the virb1 family.</text>
</comment>
<evidence type="ECO:0000313" key="4">
    <source>
        <dbReference type="Proteomes" id="UP000316781"/>
    </source>
</evidence>
<dbReference type="InterPro" id="IPR008258">
    <property type="entry name" value="Transglycosylase_SLT_dom_1"/>
</dbReference>
<dbReference type="InterPro" id="IPR023346">
    <property type="entry name" value="Lysozyme-like_dom_sf"/>
</dbReference>
<dbReference type="RefSeq" id="WP_142862326.1">
    <property type="nucleotide sequence ID" value="NZ_VJMF01000024.1"/>
</dbReference>
<dbReference type="EMBL" id="VJMF01000024">
    <property type="protein sequence ID" value="TRL36061.1"/>
    <property type="molecule type" value="Genomic_DNA"/>
</dbReference>
<proteinExistence type="inferred from homology"/>
<evidence type="ECO:0000256" key="1">
    <source>
        <dbReference type="ARBA" id="ARBA00009387"/>
    </source>
</evidence>